<dbReference type="EMBL" id="BFBR01000002">
    <property type="protein sequence ID" value="GBF57030.1"/>
    <property type="molecule type" value="Genomic_DNA"/>
</dbReference>
<keyword evidence="9" id="KW-0378">Hydrolase</keyword>
<evidence type="ECO:0000259" key="15">
    <source>
        <dbReference type="SMART" id="SM00478"/>
    </source>
</evidence>
<dbReference type="FunFam" id="1.10.340.30:FF:000002">
    <property type="entry name" value="Adenine DNA glycosylase"/>
    <property type="match status" value="1"/>
</dbReference>
<comment type="similarity">
    <text evidence="3 14">Belongs to the Nth/MutY family.</text>
</comment>
<dbReference type="EC" id="3.2.2.31" evidence="4 14"/>
<evidence type="ECO:0000256" key="10">
    <source>
        <dbReference type="ARBA" id="ARBA00023004"/>
    </source>
</evidence>
<keyword evidence="8 14" id="KW-0227">DNA damage</keyword>
<evidence type="ECO:0000256" key="6">
    <source>
        <dbReference type="ARBA" id="ARBA00022485"/>
    </source>
</evidence>
<dbReference type="CDD" id="cd00056">
    <property type="entry name" value="ENDO3c"/>
    <property type="match status" value="1"/>
</dbReference>
<dbReference type="GO" id="GO:0006298">
    <property type="term" value="P:mismatch repair"/>
    <property type="evidence" value="ECO:0007669"/>
    <property type="project" value="TreeGrafter"/>
</dbReference>
<feature type="domain" description="HhH-GPD" evidence="15">
    <location>
        <begin position="53"/>
        <end position="200"/>
    </location>
</feature>
<evidence type="ECO:0000256" key="4">
    <source>
        <dbReference type="ARBA" id="ARBA00012045"/>
    </source>
</evidence>
<keyword evidence="17" id="KW-1185">Reference proteome</keyword>
<dbReference type="Pfam" id="PF14815">
    <property type="entry name" value="NUDIX_4"/>
    <property type="match status" value="1"/>
</dbReference>
<comment type="function">
    <text evidence="2">Adenine glycosylase active on G-A mispairs. MutY also corrects error-prone DNA synthesis past GO lesions which are due to the oxidatively damaged form of guanine: 7,8-dihydro-8-oxoguanine (8-oxo-dGTP).</text>
</comment>
<dbReference type="SMART" id="SM00525">
    <property type="entry name" value="FES"/>
    <property type="match status" value="1"/>
</dbReference>
<dbReference type="RefSeq" id="WP_108983925.1">
    <property type="nucleotide sequence ID" value="NZ_BFBR01000002.1"/>
</dbReference>
<keyword evidence="11" id="KW-0411">Iron-sulfur</keyword>
<dbReference type="InterPro" id="IPR011257">
    <property type="entry name" value="DNA_glycosylase"/>
</dbReference>
<dbReference type="SUPFAM" id="SSF55811">
    <property type="entry name" value="Nudix"/>
    <property type="match status" value="1"/>
</dbReference>
<evidence type="ECO:0000256" key="8">
    <source>
        <dbReference type="ARBA" id="ARBA00022763"/>
    </source>
</evidence>
<dbReference type="NCBIfam" id="TIGR01084">
    <property type="entry name" value="mutY"/>
    <property type="match status" value="1"/>
</dbReference>
<proteinExistence type="inferred from homology"/>
<dbReference type="OrthoDB" id="9802365at2"/>
<evidence type="ECO:0000256" key="13">
    <source>
        <dbReference type="ARBA" id="ARBA00023295"/>
    </source>
</evidence>
<name>A0A2P2E7K9_9PROT</name>
<evidence type="ECO:0000256" key="3">
    <source>
        <dbReference type="ARBA" id="ARBA00008343"/>
    </source>
</evidence>
<keyword evidence="7" id="KW-0479">Metal-binding</keyword>
<dbReference type="Gene3D" id="1.10.340.30">
    <property type="entry name" value="Hypothetical protein, domain 2"/>
    <property type="match status" value="1"/>
</dbReference>
<evidence type="ECO:0000256" key="5">
    <source>
        <dbReference type="ARBA" id="ARBA00022023"/>
    </source>
</evidence>
<evidence type="ECO:0000256" key="14">
    <source>
        <dbReference type="RuleBase" id="RU365096"/>
    </source>
</evidence>
<dbReference type="InterPro" id="IPR003651">
    <property type="entry name" value="Endonuclease3_FeS-loop_motif"/>
</dbReference>
<comment type="catalytic activity">
    <reaction evidence="1 14">
        <text>Hydrolyzes free adenine bases from 7,8-dihydro-8-oxoguanine:adenine mismatched double-stranded DNA, leaving an apurinic site.</text>
        <dbReference type="EC" id="3.2.2.31"/>
    </reaction>
</comment>
<dbReference type="InterPro" id="IPR015797">
    <property type="entry name" value="NUDIX_hydrolase-like_dom_sf"/>
</dbReference>
<dbReference type="GO" id="GO:0006284">
    <property type="term" value="P:base-excision repair"/>
    <property type="evidence" value="ECO:0007669"/>
    <property type="project" value="UniProtKB-UniRule"/>
</dbReference>
<dbReference type="InterPro" id="IPR029119">
    <property type="entry name" value="MutY_C"/>
</dbReference>
<dbReference type="SUPFAM" id="SSF48150">
    <property type="entry name" value="DNA-glycosylase"/>
    <property type="match status" value="1"/>
</dbReference>
<dbReference type="Pfam" id="PF00730">
    <property type="entry name" value="HhH-GPD"/>
    <property type="match status" value="1"/>
</dbReference>
<comment type="cofactor">
    <cofactor evidence="14">
        <name>[4Fe-4S] cluster</name>
        <dbReference type="ChEBI" id="CHEBI:49883"/>
    </cofactor>
    <text evidence="14">Binds 1 [4Fe-4S] cluster.</text>
</comment>
<dbReference type="InterPro" id="IPR023170">
    <property type="entry name" value="HhH_base_excis_C"/>
</dbReference>
<reference evidence="16 17" key="1">
    <citation type="journal article" date="2018" name="Genome Announc.">
        <title>Draft Genome Sequence of "Candidatus Phycosocius bacilliformis," an Alphaproteobacterial Ectosymbiont of the Hydrocarbon-Producing Green Alga Botryococcus braunii.</title>
        <authorList>
            <person name="Tanabe Y."/>
            <person name="Yamaguchi H."/>
            <person name="Watanabe M.M."/>
        </authorList>
    </citation>
    <scope>NUCLEOTIDE SEQUENCE [LARGE SCALE GENOMIC DNA]</scope>
    <source>
        <strain evidence="16 17">BOTRYCO-2</strain>
    </source>
</reference>
<evidence type="ECO:0000256" key="11">
    <source>
        <dbReference type="ARBA" id="ARBA00023014"/>
    </source>
</evidence>
<evidence type="ECO:0000256" key="12">
    <source>
        <dbReference type="ARBA" id="ARBA00023204"/>
    </source>
</evidence>
<dbReference type="PANTHER" id="PTHR42944:SF1">
    <property type="entry name" value="ADENINE DNA GLYCOSYLASE"/>
    <property type="match status" value="1"/>
</dbReference>
<dbReference type="InterPro" id="IPR005760">
    <property type="entry name" value="A/G_AdeGlyc_MutY"/>
</dbReference>
<evidence type="ECO:0000256" key="9">
    <source>
        <dbReference type="ARBA" id="ARBA00022801"/>
    </source>
</evidence>
<dbReference type="GO" id="GO:0032357">
    <property type="term" value="F:oxidized purine DNA binding"/>
    <property type="evidence" value="ECO:0007669"/>
    <property type="project" value="TreeGrafter"/>
</dbReference>
<dbReference type="InterPro" id="IPR044298">
    <property type="entry name" value="MIG/MutY"/>
</dbReference>
<evidence type="ECO:0000256" key="7">
    <source>
        <dbReference type="ARBA" id="ARBA00022723"/>
    </source>
</evidence>
<evidence type="ECO:0000256" key="1">
    <source>
        <dbReference type="ARBA" id="ARBA00000843"/>
    </source>
</evidence>
<keyword evidence="13 14" id="KW-0326">Glycosidase</keyword>
<dbReference type="CDD" id="cd03431">
    <property type="entry name" value="NUDIX_DNA_Glycosylase_C-MutY"/>
    <property type="match status" value="1"/>
</dbReference>
<dbReference type="InterPro" id="IPR003265">
    <property type="entry name" value="HhH-GPD_domain"/>
</dbReference>
<keyword evidence="10 14" id="KW-0408">Iron</keyword>
<dbReference type="Pfam" id="PF10576">
    <property type="entry name" value="EndIII_4Fe-2S"/>
    <property type="match status" value="1"/>
</dbReference>
<dbReference type="GO" id="GO:0035485">
    <property type="term" value="F:adenine/guanine mispair binding"/>
    <property type="evidence" value="ECO:0007669"/>
    <property type="project" value="TreeGrafter"/>
</dbReference>
<evidence type="ECO:0000313" key="16">
    <source>
        <dbReference type="EMBL" id="GBF57030.1"/>
    </source>
</evidence>
<dbReference type="Proteomes" id="UP000245086">
    <property type="component" value="Unassembled WGS sequence"/>
</dbReference>
<protein>
    <recommendedName>
        <fullName evidence="5 14">Adenine DNA glycosylase</fullName>
        <ecNumber evidence="4 14">3.2.2.31</ecNumber>
    </recommendedName>
</protein>
<dbReference type="GO" id="GO:0051539">
    <property type="term" value="F:4 iron, 4 sulfur cluster binding"/>
    <property type="evidence" value="ECO:0007669"/>
    <property type="project" value="UniProtKB-UniRule"/>
</dbReference>
<dbReference type="GO" id="GO:0034039">
    <property type="term" value="F:8-oxo-7,8-dihydroguanine DNA N-glycosylase activity"/>
    <property type="evidence" value="ECO:0007669"/>
    <property type="project" value="TreeGrafter"/>
</dbReference>
<dbReference type="AlphaFoldDB" id="A0A2P2E7K9"/>
<dbReference type="SMART" id="SM00478">
    <property type="entry name" value="ENDO3c"/>
    <property type="match status" value="1"/>
</dbReference>
<organism evidence="16 17">
    <name type="scientific">Candidatus Phycosocius bacilliformis</name>
    <dbReference type="NCBI Taxonomy" id="1445552"/>
    <lineage>
        <taxon>Bacteria</taxon>
        <taxon>Pseudomonadati</taxon>
        <taxon>Pseudomonadota</taxon>
        <taxon>Alphaproteobacteria</taxon>
        <taxon>Caulobacterales</taxon>
        <taxon>Caulobacterales incertae sedis</taxon>
        <taxon>Candidatus Phycosocius</taxon>
    </lineage>
</organism>
<accession>A0A2P2E7K9</accession>
<keyword evidence="12" id="KW-0234">DNA repair</keyword>
<comment type="caution">
    <text evidence="16">The sequence shown here is derived from an EMBL/GenBank/DDBJ whole genome shotgun (WGS) entry which is preliminary data.</text>
</comment>
<gene>
    <name evidence="16" type="primary">mutY</name>
    <name evidence="16" type="ORF">PbB2_00688</name>
</gene>
<sequence length="364" mass="40457">MSPDPQAIRQRLRLSLLDWYDKAARDLPWRVAPADRQRGHAPDPYHVWLSEIMLQQTTVVTVKPYFETFLRKFPRLEDLASAPLDQVLGLWAGLGYYARARNLHAGAKALASRSTFPRDVAGLLEIPGIGPYTAAAVAAIAFDQPVVPVDGNVERVLSRLWKIDQALPAAKPVFRTQAAKLADPHRPGDFAQALMDLGAGVCTPRKPNCLICPLQDLCQAYQADEAESYPKKQSKKAKPRRFGWAYVIVTPDGLVVRRRPDRGLLGGMLEIPGSAWHDDPTQATFAPPHWLGLEHRWVYGENIRHVFTHFDLQVCVAATRILHRIELPDHQVLALSETGAAALPRVMRKIIDSGLEALKAHQGG</sequence>
<keyword evidence="6" id="KW-0004">4Fe-4S</keyword>
<dbReference type="Gene3D" id="3.90.79.10">
    <property type="entry name" value="Nucleoside Triphosphate Pyrophosphohydrolase"/>
    <property type="match status" value="1"/>
</dbReference>
<evidence type="ECO:0000256" key="2">
    <source>
        <dbReference type="ARBA" id="ARBA00002933"/>
    </source>
</evidence>
<dbReference type="Gene3D" id="1.10.1670.10">
    <property type="entry name" value="Helix-hairpin-Helix base-excision DNA repair enzymes (C-terminal)"/>
    <property type="match status" value="1"/>
</dbReference>
<dbReference type="GO" id="GO:0000701">
    <property type="term" value="F:purine-specific mismatch base pair DNA N-glycosylase activity"/>
    <property type="evidence" value="ECO:0007669"/>
    <property type="project" value="UniProtKB-EC"/>
</dbReference>
<evidence type="ECO:0000313" key="17">
    <source>
        <dbReference type="Proteomes" id="UP000245086"/>
    </source>
</evidence>
<dbReference type="GO" id="GO:0046872">
    <property type="term" value="F:metal ion binding"/>
    <property type="evidence" value="ECO:0007669"/>
    <property type="project" value="UniProtKB-UniRule"/>
</dbReference>
<dbReference type="PANTHER" id="PTHR42944">
    <property type="entry name" value="ADENINE DNA GLYCOSYLASE"/>
    <property type="match status" value="1"/>
</dbReference>